<dbReference type="SUPFAM" id="SSF55874">
    <property type="entry name" value="ATPase domain of HSP90 chaperone/DNA topoisomerase II/histidine kinase"/>
    <property type="match status" value="1"/>
</dbReference>
<accession>A0ABP0LKR2</accession>
<feature type="domain" description="Sacsin/Nov" evidence="1">
    <location>
        <begin position="295"/>
        <end position="400"/>
    </location>
</feature>
<protein>
    <recommendedName>
        <fullName evidence="1">Sacsin/Nov domain-containing protein</fullName>
    </recommendedName>
</protein>
<reference evidence="2 3" key="1">
    <citation type="submission" date="2024-02" db="EMBL/GenBank/DDBJ databases">
        <authorList>
            <person name="Chen Y."/>
            <person name="Shah S."/>
            <person name="Dougan E. K."/>
            <person name="Thang M."/>
            <person name="Chan C."/>
        </authorList>
    </citation>
    <scope>NUCLEOTIDE SEQUENCE [LARGE SCALE GENOMIC DNA]</scope>
</reference>
<dbReference type="InterPro" id="IPR036890">
    <property type="entry name" value="HATPase_C_sf"/>
</dbReference>
<organism evidence="2 3">
    <name type="scientific">Durusdinium trenchii</name>
    <dbReference type="NCBI Taxonomy" id="1381693"/>
    <lineage>
        <taxon>Eukaryota</taxon>
        <taxon>Sar</taxon>
        <taxon>Alveolata</taxon>
        <taxon>Dinophyceae</taxon>
        <taxon>Suessiales</taxon>
        <taxon>Symbiodiniaceae</taxon>
        <taxon>Durusdinium</taxon>
    </lineage>
</organism>
<dbReference type="InterPro" id="IPR058210">
    <property type="entry name" value="SACS/Nov_dom"/>
</dbReference>
<gene>
    <name evidence="2" type="ORF">CCMP2556_LOCUS21174</name>
</gene>
<evidence type="ECO:0000313" key="2">
    <source>
        <dbReference type="EMBL" id="CAK9038810.1"/>
    </source>
</evidence>
<name>A0ABP0LKR2_9DINO</name>
<keyword evidence="3" id="KW-1185">Reference proteome</keyword>
<evidence type="ECO:0000313" key="3">
    <source>
        <dbReference type="Proteomes" id="UP001642484"/>
    </source>
</evidence>
<dbReference type="PANTHER" id="PTHR46919:SF2">
    <property type="entry name" value="SACSIN"/>
    <property type="match status" value="1"/>
</dbReference>
<dbReference type="Pfam" id="PF25794">
    <property type="entry name" value="SACS"/>
    <property type="match status" value="1"/>
</dbReference>
<sequence length="506" mass="56252">MLEGGVTSLHTLKSLATVFPASESKFVWAVENTLDVDGNLLKAKRSVSNEPEVLVSQLEAIARAMPEYSDSRGLGSSSWNQFVGCLRSPRVRVADLKVTHHIEDIEVVLKELASRHKGTAEQLLKKLSDLAYVPCQSDGPTTLLFSPKHAACSSAQGPRKLLPAFGVVLPQIQQLAWATGTPKWMHVEALVDAIPCFGMDLAIALCAELAEQADVEGFARSLRRLKVPTNSKQFLPIEHVYINDAQWKGAGDVQTLDDRISHDHGQKLGCKSVRERLKKECEDGTEDEDAFGQEADLVDQVKLILKDYNDKSDVVTEFVQNTDDFGATELTFVLSDEKFGTKRVVDSRCAALQGNAIYILSNKELREEDIKRMQRVGRSAKSVDFASTGRFGVGMNVFYRYRKLEEMFPDSVQPFHSYIDDYPVVFRLPLRTRKSELGEKVELASVENDLRAVSANAFSMLLFAKSLQKLRFQGPRGVVTEHTAVMTTKSNVNSIKSSSRLYQMGS</sequence>
<proteinExistence type="predicted"/>
<evidence type="ECO:0000259" key="1">
    <source>
        <dbReference type="Pfam" id="PF25794"/>
    </source>
</evidence>
<dbReference type="Proteomes" id="UP001642484">
    <property type="component" value="Unassembled WGS sequence"/>
</dbReference>
<dbReference type="EMBL" id="CAXAMN010012684">
    <property type="protein sequence ID" value="CAK9038810.1"/>
    <property type="molecule type" value="Genomic_DNA"/>
</dbReference>
<feature type="non-terminal residue" evidence="2">
    <location>
        <position position="506"/>
    </location>
</feature>
<comment type="caution">
    <text evidence="2">The sequence shown here is derived from an EMBL/GenBank/DDBJ whole genome shotgun (WGS) entry which is preliminary data.</text>
</comment>
<dbReference type="PANTHER" id="PTHR46919">
    <property type="entry name" value="ZINC FINGER, C3HC4 TYPE (RING FINGER) FAMILY PROTEIN"/>
    <property type="match status" value="1"/>
</dbReference>